<evidence type="ECO:0000313" key="9">
    <source>
        <dbReference type="EMBL" id="KAF7413821.1"/>
    </source>
</evidence>
<evidence type="ECO:0000256" key="2">
    <source>
        <dbReference type="ARBA" id="ARBA00022475"/>
    </source>
</evidence>
<feature type="transmembrane region" description="Helical" evidence="8">
    <location>
        <begin position="415"/>
        <end position="433"/>
    </location>
</feature>
<evidence type="ECO:0000256" key="4">
    <source>
        <dbReference type="ARBA" id="ARBA00022989"/>
    </source>
</evidence>
<feature type="transmembrane region" description="Helical" evidence="8">
    <location>
        <begin position="74"/>
        <end position="95"/>
    </location>
</feature>
<comment type="function">
    <text evidence="8">Gustatory receptor which mediates acceptance or avoidance behavior, depending on its substrates.</text>
</comment>
<dbReference type="AlphaFoldDB" id="A0A834L0L6"/>
<keyword evidence="10" id="KW-1185">Reference proteome</keyword>
<gene>
    <name evidence="9" type="ORF">HZH68_002310</name>
</gene>
<feature type="transmembrane region" description="Helical" evidence="8">
    <location>
        <begin position="597"/>
        <end position="615"/>
    </location>
</feature>
<evidence type="ECO:0000256" key="3">
    <source>
        <dbReference type="ARBA" id="ARBA00022692"/>
    </source>
</evidence>
<dbReference type="GO" id="GO:0050909">
    <property type="term" value="P:sensory perception of taste"/>
    <property type="evidence" value="ECO:0007669"/>
    <property type="project" value="InterPro"/>
</dbReference>
<dbReference type="GO" id="GO:0007165">
    <property type="term" value="P:signal transduction"/>
    <property type="evidence" value="ECO:0007669"/>
    <property type="project" value="UniProtKB-KW"/>
</dbReference>
<feature type="transmembrane region" description="Helical" evidence="8">
    <location>
        <begin position="369"/>
        <end position="394"/>
    </location>
</feature>
<keyword evidence="3 8" id="KW-0812">Transmembrane</keyword>
<dbReference type="PANTHER" id="PTHR21143:SF121">
    <property type="entry name" value="GUSTATORY AND ODORANT RECEPTOR 21A"/>
    <property type="match status" value="1"/>
</dbReference>
<feature type="transmembrane region" description="Helical" evidence="8">
    <location>
        <begin position="509"/>
        <end position="531"/>
    </location>
</feature>
<name>A0A834L0L6_VESGE</name>
<keyword evidence="6 8" id="KW-0675">Receptor</keyword>
<organism evidence="9 10">
    <name type="scientific">Vespula germanica</name>
    <name type="common">German yellow jacket</name>
    <name type="synonym">Paravespula germanica</name>
    <dbReference type="NCBI Taxonomy" id="30212"/>
    <lineage>
        <taxon>Eukaryota</taxon>
        <taxon>Metazoa</taxon>
        <taxon>Ecdysozoa</taxon>
        <taxon>Arthropoda</taxon>
        <taxon>Hexapoda</taxon>
        <taxon>Insecta</taxon>
        <taxon>Pterygota</taxon>
        <taxon>Neoptera</taxon>
        <taxon>Endopterygota</taxon>
        <taxon>Hymenoptera</taxon>
        <taxon>Apocrita</taxon>
        <taxon>Aculeata</taxon>
        <taxon>Vespoidea</taxon>
        <taxon>Vespidae</taxon>
        <taxon>Vespinae</taxon>
        <taxon>Vespula</taxon>
    </lineage>
</organism>
<dbReference type="Proteomes" id="UP000617340">
    <property type="component" value="Unassembled WGS sequence"/>
</dbReference>
<keyword evidence="7 8" id="KW-0807">Transducer</keyword>
<feature type="transmembrane region" description="Helical" evidence="8">
    <location>
        <begin position="543"/>
        <end position="568"/>
    </location>
</feature>
<dbReference type="GO" id="GO:0030424">
    <property type="term" value="C:axon"/>
    <property type="evidence" value="ECO:0007669"/>
    <property type="project" value="TreeGrafter"/>
</dbReference>
<evidence type="ECO:0000256" key="5">
    <source>
        <dbReference type="ARBA" id="ARBA00023136"/>
    </source>
</evidence>
<feature type="transmembrane region" description="Helical" evidence="8">
    <location>
        <begin position="281"/>
        <end position="301"/>
    </location>
</feature>
<comment type="caution">
    <text evidence="8">Lacks conserved residue(s) required for the propagation of feature annotation.</text>
</comment>
<dbReference type="GO" id="GO:0005886">
    <property type="term" value="C:plasma membrane"/>
    <property type="evidence" value="ECO:0007669"/>
    <property type="project" value="UniProtKB-SubCell"/>
</dbReference>
<dbReference type="GO" id="GO:0030425">
    <property type="term" value="C:dendrite"/>
    <property type="evidence" value="ECO:0007669"/>
    <property type="project" value="TreeGrafter"/>
</dbReference>
<dbReference type="GO" id="GO:0043025">
    <property type="term" value="C:neuronal cell body"/>
    <property type="evidence" value="ECO:0007669"/>
    <property type="project" value="TreeGrafter"/>
</dbReference>
<evidence type="ECO:0000313" key="10">
    <source>
        <dbReference type="Proteomes" id="UP000617340"/>
    </source>
</evidence>
<keyword evidence="2 8" id="KW-1003">Cell membrane</keyword>
<comment type="subcellular location">
    <subcellularLocation>
        <location evidence="1 8">Cell membrane</location>
        <topology evidence="1 8">Multi-pass membrane protein</topology>
    </subcellularLocation>
</comment>
<accession>A0A834L0L6</accession>
<dbReference type="EMBL" id="JACSDZ010000002">
    <property type="protein sequence ID" value="KAF7413821.1"/>
    <property type="molecule type" value="Genomic_DNA"/>
</dbReference>
<comment type="similarity">
    <text evidence="8">Belongs to the insect chemoreceptor superfamily. Gustatory receptor (GR) family.</text>
</comment>
<dbReference type="Pfam" id="PF08395">
    <property type="entry name" value="7tm_7"/>
    <property type="match status" value="1"/>
</dbReference>
<sequence length="634" mass="74751">MDKSSSKTLKHILRPYQILSCILGIRLLKFPSGWTSLFKDQLWENSVRRLEEIDRTLQALGSNSRFHKIYVRTMVELIFSAIFFFFLICFDGFYLTISMDSEIVKTIMLLLIVIIHVYGEIVSSTVAMDFLTMVRCIKSEVERASDLLSDINVLPSTSIAVELIKYKRTKKSSTKFIKVLPSSQRINSRLNVSNQEIFRSRRLLQTIRQIHLELYKVSKNLNDLYVHTLPLKSLNVLKTFFFKNWVQSHISSSVLYAKWSLLITLATRQPKRLHNTRRVENVYFANGTLSINVFHFWFIFIQSKVHILVPWSDDDIFDYYDTNVLAGVKKVNNKFKHHIKRIKFFIERMEICIRGMDKMKVPENYSSLFRYQCIVGVFLTLLIASLWIGEAFWLSDIKLSSVMDYSSILMMYYMYFYPVMIIMTTDFTFIKFVQLNVVLQNMLPTTIDSPQHKRVLRMKDNWENDSALPTLYGIYKANEYHVKLKKVKQIHLELLKCANILNEAYGLQILISIFTSLLFITTLLYNLYVILMTSNYSNWIIQFYMHFSWIFYHGIKIFAMTNICQTTITEIRDFMYQLIQNRLKFTVCGFYDLDHTLIYNMMGSIITYLVIFLQIGDRPKVFFNNAIQNSTSMM</sequence>
<proteinExistence type="inferred from homology"/>
<comment type="caution">
    <text evidence="9">The sequence shown here is derived from an EMBL/GenBank/DDBJ whole genome shotgun (WGS) entry which is preliminary data.</text>
</comment>
<dbReference type="InterPro" id="IPR013604">
    <property type="entry name" value="7TM_chemorcpt"/>
</dbReference>
<reference evidence="9" key="1">
    <citation type="journal article" date="2020" name="G3 (Bethesda)">
        <title>High-Quality Assemblies for Three Invasive Social Wasps from the &lt;i&gt;Vespula&lt;/i&gt; Genus.</title>
        <authorList>
            <person name="Harrop T.W.R."/>
            <person name="Guhlin J."/>
            <person name="McLaughlin G.M."/>
            <person name="Permina E."/>
            <person name="Stockwell P."/>
            <person name="Gilligan J."/>
            <person name="Le Lec M.F."/>
            <person name="Gruber M.A.M."/>
            <person name="Quinn O."/>
            <person name="Lovegrove M."/>
            <person name="Duncan E.J."/>
            <person name="Remnant E.J."/>
            <person name="Van Eeckhoven J."/>
            <person name="Graham B."/>
            <person name="Knapp R.A."/>
            <person name="Langford K.W."/>
            <person name="Kronenberg Z."/>
            <person name="Press M.O."/>
            <person name="Eacker S.M."/>
            <person name="Wilson-Rankin E.E."/>
            <person name="Purcell J."/>
            <person name="Lester P.J."/>
            <person name="Dearden P.K."/>
        </authorList>
    </citation>
    <scope>NUCLEOTIDE SEQUENCE</scope>
    <source>
        <strain evidence="9">Linc-1</strain>
    </source>
</reference>
<evidence type="ECO:0000256" key="1">
    <source>
        <dbReference type="ARBA" id="ARBA00004651"/>
    </source>
</evidence>
<keyword evidence="4 8" id="KW-1133">Transmembrane helix</keyword>
<keyword evidence="5 8" id="KW-0472">Membrane</keyword>
<evidence type="ECO:0000256" key="7">
    <source>
        <dbReference type="ARBA" id="ARBA00023224"/>
    </source>
</evidence>
<evidence type="ECO:0000256" key="8">
    <source>
        <dbReference type="RuleBase" id="RU363108"/>
    </source>
</evidence>
<dbReference type="PANTHER" id="PTHR21143">
    <property type="entry name" value="INVERTEBRATE GUSTATORY RECEPTOR"/>
    <property type="match status" value="1"/>
</dbReference>
<feature type="transmembrane region" description="Helical" evidence="8">
    <location>
        <begin position="107"/>
        <end position="131"/>
    </location>
</feature>
<evidence type="ECO:0000256" key="6">
    <source>
        <dbReference type="ARBA" id="ARBA00023170"/>
    </source>
</evidence>
<protein>
    <recommendedName>
        <fullName evidence="8">Gustatory receptor</fullName>
    </recommendedName>
</protein>